<dbReference type="Gene3D" id="3.40.50.300">
    <property type="entry name" value="P-loop containing nucleotide triphosphate hydrolases"/>
    <property type="match status" value="1"/>
</dbReference>
<organism evidence="2 3">
    <name type="scientific">Candidatus Aphodocola excrementigallinarum</name>
    <dbReference type="NCBI Taxonomy" id="2840670"/>
    <lineage>
        <taxon>Bacteria</taxon>
        <taxon>Bacillati</taxon>
        <taxon>Bacillota</taxon>
        <taxon>Bacilli</taxon>
        <taxon>Candidatus Aphodocola</taxon>
    </lineage>
</organism>
<dbReference type="SMART" id="SM00382">
    <property type="entry name" value="AAA"/>
    <property type="match status" value="1"/>
</dbReference>
<evidence type="ECO:0000259" key="1">
    <source>
        <dbReference type="SMART" id="SM00382"/>
    </source>
</evidence>
<dbReference type="InterPro" id="IPR027417">
    <property type="entry name" value="P-loop_NTPase"/>
</dbReference>
<reference evidence="2" key="2">
    <citation type="journal article" date="2021" name="PeerJ">
        <title>Extensive microbial diversity within the chicken gut microbiome revealed by metagenomics and culture.</title>
        <authorList>
            <person name="Gilroy R."/>
            <person name="Ravi A."/>
            <person name="Getino M."/>
            <person name="Pursley I."/>
            <person name="Horton D.L."/>
            <person name="Alikhan N.F."/>
            <person name="Baker D."/>
            <person name="Gharbi K."/>
            <person name="Hall N."/>
            <person name="Watson M."/>
            <person name="Adriaenssens E.M."/>
            <person name="Foster-Nyarko E."/>
            <person name="Jarju S."/>
            <person name="Secka A."/>
            <person name="Antonio M."/>
            <person name="Oren A."/>
            <person name="Chaudhuri R.R."/>
            <person name="La Ragione R."/>
            <person name="Hildebrand F."/>
            <person name="Pallen M.J."/>
        </authorList>
    </citation>
    <scope>NUCLEOTIDE SEQUENCE</scope>
    <source>
        <strain evidence="2">CHK193-30670</strain>
    </source>
</reference>
<evidence type="ECO:0000313" key="3">
    <source>
        <dbReference type="Proteomes" id="UP000824074"/>
    </source>
</evidence>
<dbReference type="PANTHER" id="PTHR30050">
    <property type="entry name" value="CHROMOSOMAL REPLICATION INITIATOR PROTEIN DNAA"/>
    <property type="match status" value="1"/>
</dbReference>
<dbReference type="EMBL" id="DVMT01000054">
    <property type="protein sequence ID" value="HIU40726.1"/>
    <property type="molecule type" value="Genomic_DNA"/>
</dbReference>
<dbReference type="SUPFAM" id="SSF52540">
    <property type="entry name" value="P-loop containing nucleoside triphosphate hydrolases"/>
    <property type="match status" value="1"/>
</dbReference>
<reference evidence="2" key="1">
    <citation type="submission" date="2020-10" db="EMBL/GenBank/DDBJ databases">
        <authorList>
            <person name="Gilroy R."/>
        </authorList>
    </citation>
    <scope>NUCLEOTIDE SEQUENCE</scope>
    <source>
        <strain evidence="2">CHK193-30670</strain>
    </source>
</reference>
<feature type="domain" description="AAA+ ATPase" evidence="1">
    <location>
        <begin position="155"/>
        <end position="290"/>
    </location>
</feature>
<dbReference type="PANTHER" id="PTHR30050:SF8">
    <property type="entry name" value="PRIMOSOMAL PROTEIN DNAI"/>
    <property type="match status" value="1"/>
</dbReference>
<dbReference type="InterPro" id="IPR003593">
    <property type="entry name" value="AAA+_ATPase"/>
</dbReference>
<dbReference type="Pfam" id="PF00308">
    <property type="entry name" value="Bac_DnaA"/>
    <property type="match status" value="1"/>
</dbReference>
<evidence type="ECO:0000313" key="2">
    <source>
        <dbReference type="EMBL" id="HIU40726.1"/>
    </source>
</evidence>
<dbReference type="GO" id="GO:0006260">
    <property type="term" value="P:DNA replication"/>
    <property type="evidence" value="ECO:0007669"/>
    <property type="project" value="TreeGrafter"/>
</dbReference>
<name>A0A9D1IQ69_9FIRM</name>
<proteinExistence type="predicted"/>
<dbReference type="NCBIfam" id="NF006505">
    <property type="entry name" value="PRK08939.1"/>
    <property type="match status" value="1"/>
</dbReference>
<comment type="caution">
    <text evidence="2">The sequence shown here is derived from an EMBL/GenBank/DDBJ whole genome shotgun (WGS) entry which is preliminary data.</text>
</comment>
<accession>A0A9D1IQ69</accession>
<protein>
    <submittedName>
        <fullName evidence="2">Primosomal protein DnaI</fullName>
    </submittedName>
</protein>
<dbReference type="CDD" id="cd00009">
    <property type="entry name" value="AAA"/>
    <property type="match status" value="1"/>
</dbReference>
<sequence length="308" mass="35898">MENIKDVVKEKNNLNYNLKISYNEALKDEVFKKLTSSINLSDDELMKYTSSFEDAAKEYKNCMKCKGLSECKNSVCGYCYLPVLKEKELIFSYVACRYKNKYINDNKYLDNITYFDVPKDIKEAKIKNIYTDDKNREKVIKWILSYIKDYKKGNAGNGLFLHGNFGCGKTYLISAMFNELAKDKVKSVIIYYPEYLRSLKSSYGSSSKDEFKDKFNEVKYAKLLLIDDLGAEAVTAWERDEILGSILQYRMQEHLPTFITSNLNLKQLEDHLSVTTNNKSERVKAVRIIERIKQLTIDMEMIGENNRH</sequence>
<dbReference type="Proteomes" id="UP000824074">
    <property type="component" value="Unassembled WGS sequence"/>
</dbReference>
<dbReference type="InterPro" id="IPR013317">
    <property type="entry name" value="DnaA_dom"/>
</dbReference>
<dbReference type="AlphaFoldDB" id="A0A9D1IQ69"/>
<gene>
    <name evidence="2" type="primary">dnaI</name>
    <name evidence="2" type="ORF">IAB68_05450</name>
</gene>